<organism evidence="2 3">
    <name type="scientific">Eleusine coracana subsp. coracana</name>
    <dbReference type="NCBI Taxonomy" id="191504"/>
    <lineage>
        <taxon>Eukaryota</taxon>
        <taxon>Viridiplantae</taxon>
        <taxon>Streptophyta</taxon>
        <taxon>Embryophyta</taxon>
        <taxon>Tracheophyta</taxon>
        <taxon>Spermatophyta</taxon>
        <taxon>Magnoliopsida</taxon>
        <taxon>Liliopsida</taxon>
        <taxon>Poales</taxon>
        <taxon>Poaceae</taxon>
        <taxon>PACMAD clade</taxon>
        <taxon>Chloridoideae</taxon>
        <taxon>Cynodonteae</taxon>
        <taxon>Eleusininae</taxon>
        <taxon>Eleusine</taxon>
    </lineage>
</organism>
<evidence type="ECO:0000313" key="3">
    <source>
        <dbReference type="Proteomes" id="UP001054889"/>
    </source>
</evidence>
<protein>
    <submittedName>
        <fullName evidence="2">Uncharacterized protein</fullName>
    </submittedName>
</protein>
<keyword evidence="3" id="KW-1185">Reference proteome</keyword>
<feature type="compositionally biased region" description="Polar residues" evidence="1">
    <location>
        <begin position="110"/>
        <end position="123"/>
    </location>
</feature>
<evidence type="ECO:0000313" key="2">
    <source>
        <dbReference type="EMBL" id="GJM98903.1"/>
    </source>
</evidence>
<feature type="region of interest" description="Disordered" evidence="1">
    <location>
        <begin position="110"/>
        <end position="152"/>
    </location>
</feature>
<dbReference type="Proteomes" id="UP001054889">
    <property type="component" value="Unassembled WGS sequence"/>
</dbReference>
<dbReference type="EMBL" id="BQKI01000007">
    <property type="protein sequence ID" value="GJM98903.1"/>
    <property type="molecule type" value="Genomic_DNA"/>
</dbReference>
<gene>
    <name evidence="2" type="primary">ga15955</name>
    <name evidence="2" type="ORF">PR202_ga15955</name>
</gene>
<reference evidence="2" key="1">
    <citation type="journal article" date="2018" name="DNA Res.">
        <title>Multiple hybrid de novo genome assembly of finger millet, an orphan allotetraploid crop.</title>
        <authorList>
            <person name="Hatakeyama M."/>
            <person name="Aluri S."/>
            <person name="Balachadran M.T."/>
            <person name="Sivarajan S.R."/>
            <person name="Patrignani A."/>
            <person name="Gruter S."/>
            <person name="Poveda L."/>
            <person name="Shimizu-Inatsugi R."/>
            <person name="Baeten J."/>
            <person name="Francoijs K.J."/>
            <person name="Nataraja K.N."/>
            <person name="Reddy Y.A.N."/>
            <person name="Phadnis S."/>
            <person name="Ravikumar R.L."/>
            <person name="Schlapbach R."/>
            <person name="Sreeman S.M."/>
            <person name="Shimizu K.K."/>
        </authorList>
    </citation>
    <scope>NUCLEOTIDE SEQUENCE</scope>
</reference>
<comment type="caution">
    <text evidence="2">The sequence shown here is derived from an EMBL/GenBank/DDBJ whole genome shotgun (WGS) entry which is preliminary data.</text>
</comment>
<accession>A0AAV5CKB8</accession>
<name>A0AAV5CKB8_ELECO</name>
<sequence length="152" mass="16550">MDDPPLPLDPSLAPVLLFDCGRGGVDPEEATDDVDARLVYSIPKEQLLLARGLDTIIDNMSWITPQGWVMTLDPATRDVSLHDPFTSRIVRLPPDPDFLVESSEDTRCIMSTSQPTDPVSTIPGNAFGDGDGGKPRRTSRATRPSVRVHGLD</sequence>
<proteinExistence type="predicted"/>
<reference evidence="2" key="2">
    <citation type="submission" date="2021-12" db="EMBL/GenBank/DDBJ databases">
        <title>Resequencing data analysis of finger millet.</title>
        <authorList>
            <person name="Hatakeyama M."/>
            <person name="Aluri S."/>
            <person name="Balachadran M.T."/>
            <person name="Sivarajan S.R."/>
            <person name="Poveda L."/>
            <person name="Shimizu-Inatsugi R."/>
            <person name="Schlapbach R."/>
            <person name="Sreeman S.M."/>
            <person name="Shimizu K.K."/>
        </authorList>
    </citation>
    <scope>NUCLEOTIDE SEQUENCE</scope>
</reference>
<evidence type="ECO:0000256" key="1">
    <source>
        <dbReference type="SAM" id="MobiDB-lite"/>
    </source>
</evidence>
<dbReference type="AlphaFoldDB" id="A0AAV5CKB8"/>